<dbReference type="Pfam" id="PF13568">
    <property type="entry name" value="OMP_b-brl_2"/>
    <property type="match status" value="1"/>
</dbReference>
<dbReference type="AlphaFoldDB" id="A0A5C6ZP90"/>
<feature type="chain" id="PRO_5023046030" evidence="1">
    <location>
        <begin position="23"/>
        <end position="205"/>
    </location>
</feature>
<accession>A0A5C6ZP90</accession>
<comment type="caution">
    <text evidence="3">The sequence shown here is derived from an EMBL/GenBank/DDBJ whole genome shotgun (WGS) entry which is preliminary data.</text>
</comment>
<feature type="domain" description="Outer membrane protein beta-barrel" evidence="2">
    <location>
        <begin position="20"/>
        <end position="179"/>
    </location>
</feature>
<dbReference type="InterPro" id="IPR011250">
    <property type="entry name" value="OMP/PagP_B-barrel"/>
</dbReference>
<reference evidence="3 4" key="1">
    <citation type="submission" date="2019-08" db="EMBL/GenBank/DDBJ databases">
        <title>Genomes of Subsaximicrobium wynnwilliamsii strains.</title>
        <authorList>
            <person name="Bowman J.P."/>
        </authorList>
    </citation>
    <scope>NUCLEOTIDE SEQUENCE [LARGE SCALE GENOMIC DNA]</scope>
    <source>
        <strain evidence="3 4">2-80-2</strain>
    </source>
</reference>
<dbReference type="EMBL" id="VORO01000001">
    <property type="protein sequence ID" value="TXD91151.1"/>
    <property type="molecule type" value="Genomic_DNA"/>
</dbReference>
<evidence type="ECO:0000313" key="4">
    <source>
        <dbReference type="Proteomes" id="UP000321578"/>
    </source>
</evidence>
<feature type="signal peptide" evidence="1">
    <location>
        <begin position="1"/>
        <end position="22"/>
    </location>
</feature>
<protein>
    <submittedName>
        <fullName evidence="3">PorT family protein</fullName>
    </submittedName>
</protein>
<evidence type="ECO:0000256" key="1">
    <source>
        <dbReference type="SAM" id="SignalP"/>
    </source>
</evidence>
<proteinExistence type="predicted"/>
<dbReference type="SUPFAM" id="SSF56925">
    <property type="entry name" value="OMPA-like"/>
    <property type="match status" value="1"/>
</dbReference>
<dbReference type="RefSeq" id="WP_147084613.1">
    <property type="nucleotide sequence ID" value="NZ_VORM01000003.1"/>
</dbReference>
<organism evidence="3 4">
    <name type="scientific">Subsaximicrobium wynnwilliamsii</name>
    <dbReference type="NCBI Taxonomy" id="291179"/>
    <lineage>
        <taxon>Bacteria</taxon>
        <taxon>Pseudomonadati</taxon>
        <taxon>Bacteroidota</taxon>
        <taxon>Flavobacteriia</taxon>
        <taxon>Flavobacteriales</taxon>
        <taxon>Flavobacteriaceae</taxon>
        <taxon>Subsaximicrobium</taxon>
    </lineage>
</organism>
<dbReference type="OrthoDB" id="947434at2"/>
<dbReference type="Proteomes" id="UP000321578">
    <property type="component" value="Unassembled WGS sequence"/>
</dbReference>
<name>A0A5C6ZP90_9FLAO</name>
<dbReference type="InterPro" id="IPR025665">
    <property type="entry name" value="Beta-barrel_OMP_2"/>
</dbReference>
<keyword evidence="4" id="KW-1185">Reference proteome</keyword>
<keyword evidence="1" id="KW-0732">Signal</keyword>
<evidence type="ECO:0000313" key="3">
    <source>
        <dbReference type="EMBL" id="TXD91151.1"/>
    </source>
</evidence>
<gene>
    <name evidence="3" type="ORF">ESY86_00750</name>
</gene>
<evidence type="ECO:0000259" key="2">
    <source>
        <dbReference type="Pfam" id="PF13568"/>
    </source>
</evidence>
<sequence length="205" mass="21917">MKKLMLCAAVAVLGFTTVNAQAIRFGAKAGVNFANLSGDDVENADGRTGLNAGLVAEIGITETFKVQPEVLYSQQGLQEDFQGGESKLKLDYINVPVMAKYYVAEGFALEAGPQFGFNISSKYEIQIEGQDGEELASTQSDVEDGVEAFDFGIGGGVSYTLPSGLFVQARYVHGLTSVYQGSNEGVFQDDLNNSNLSVSIGYFFN</sequence>